<evidence type="ECO:0000313" key="2">
    <source>
        <dbReference type="Proteomes" id="UP001295684"/>
    </source>
</evidence>
<organism evidence="1 2">
    <name type="scientific">Euplotes crassus</name>
    <dbReference type="NCBI Taxonomy" id="5936"/>
    <lineage>
        <taxon>Eukaryota</taxon>
        <taxon>Sar</taxon>
        <taxon>Alveolata</taxon>
        <taxon>Ciliophora</taxon>
        <taxon>Intramacronucleata</taxon>
        <taxon>Spirotrichea</taxon>
        <taxon>Hypotrichia</taxon>
        <taxon>Euplotida</taxon>
        <taxon>Euplotidae</taxon>
        <taxon>Moneuplotes</taxon>
    </lineage>
</organism>
<comment type="caution">
    <text evidence="1">The sequence shown here is derived from an EMBL/GenBank/DDBJ whole genome shotgun (WGS) entry which is preliminary data.</text>
</comment>
<dbReference type="AlphaFoldDB" id="A0AAD2D5R5"/>
<evidence type="ECO:0000313" key="1">
    <source>
        <dbReference type="EMBL" id="CAI2382264.1"/>
    </source>
</evidence>
<gene>
    <name evidence="1" type="ORF">ECRASSUSDP1_LOCUS23734</name>
</gene>
<reference evidence="1" key="1">
    <citation type="submission" date="2023-07" db="EMBL/GenBank/DDBJ databases">
        <authorList>
            <consortium name="AG Swart"/>
            <person name="Singh M."/>
            <person name="Singh A."/>
            <person name="Seah K."/>
            <person name="Emmerich C."/>
        </authorList>
    </citation>
    <scope>NUCLEOTIDE SEQUENCE</scope>
    <source>
        <strain evidence="1">DP1</strain>
    </source>
</reference>
<name>A0AAD2D5R5_EUPCR</name>
<accession>A0AAD2D5R5</accession>
<dbReference type="EMBL" id="CAMPGE010024424">
    <property type="protein sequence ID" value="CAI2382264.1"/>
    <property type="molecule type" value="Genomic_DNA"/>
</dbReference>
<protein>
    <submittedName>
        <fullName evidence="1">Uncharacterized protein</fullName>
    </submittedName>
</protein>
<keyword evidence="2" id="KW-1185">Reference proteome</keyword>
<dbReference type="Proteomes" id="UP001295684">
    <property type="component" value="Unassembled WGS sequence"/>
</dbReference>
<sequence>MHPVINKVYKEDKNWTNSSFGCYETKPQNMLTKEDQDLLLIDINMMSKLRNLKLNSSCDGRKSKNKFRKKAHKSICNFHKIKGKKETKRIANCLGKYNGITSLEKLCDFLETGIHDPNETIEKHFGVTKVLQVSDTQSSSDEAPPKPANEDEIDTLLKLKDSILTELEF</sequence>
<proteinExistence type="predicted"/>